<reference evidence="1 2" key="2">
    <citation type="journal article" date="2017" name="Nature">
        <title>The Apostasia genome and the evolution of orchids.</title>
        <authorList>
            <person name="Zhang G.Q."/>
            <person name="Liu K.W."/>
            <person name="Li Z."/>
            <person name="Lohaus R."/>
            <person name="Hsiao Y.Y."/>
            <person name="Niu S.C."/>
            <person name="Wang J.Y."/>
            <person name="Lin Y.C."/>
            <person name="Xu Q."/>
            <person name="Chen L.J."/>
            <person name="Yoshida K."/>
            <person name="Fujiwara S."/>
            <person name="Wang Z.W."/>
            <person name="Zhang Y.Q."/>
            <person name="Mitsuda N."/>
            <person name="Wang M."/>
            <person name="Liu G.H."/>
            <person name="Pecoraro L."/>
            <person name="Huang H.X."/>
            <person name="Xiao X.J."/>
            <person name="Lin M."/>
            <person name="Wu X.Y."/>
            <person name="Wu W.L."/>
            <person name="Chen Y.Y."/>
            <person name="Chang S.B."/>
            <person name="Sakamoto S."/>
            <person name="Ohme-Takagi M."/>
            <person name="Yagi M."/>
            <person name="Zeng S.J."/>
            <person name="Shen C.Y."/>
            <person name="Yeh C.M."/>
            <person name="Luo Y.B."/>
            <person name="Tsai W.C."/>
            <person name="Van de Peer Y."/>
            <person name="Liu Z.J."/>
        </authorList>
    </citation>
    <scope>NUCLEOTIDE SEQUENCE [LARGE SCALE GENOMIC DNA]</scope>
    <source>
        <tissue evidence="1">The whole plant</tissue>
    </source>
</reference>
<accession>A0A2I0VPV1</accession>
<proteinExistence type="predicted"/>
<reference evidence="1 2" key="1">
    <citation type="journal article" date="2016" name="Sci. Rep.">
        <title>The Dendrobium catenatum Lindl. genome sequence provides insights into polysaccharide synthase, floral development and adaptive evolution.</title>
        <authorList>
            <person name="Zhang G.Q."/>
            <person name="Xu Q."/>
            <person name="Bian C."/>
            <person name="Tsai W.C."/>
            <person name="Yeh C.M."/>
            <person name="Liu K.W."/>
            <person name="Yoshida K."/>
            <person name="Zhang L.S."/>
            <person name="Chang S.B."/>
            <person name="Chen F."/>
            <person name="Shi Y."/>
            <person name="Su Y.Y."/>
            <person name="Zhang Y.Q."/>
            <person name="Chen L.J."/>
            <person name="Yin Y."/>
            <person name="Lin M."/>
            <person name="Huang H."/>
            <person name="Deng H."/>
            <person name="Wang Z.W."/>
            <person name="Zhu S.L."/>
            <person name="Zhao X."/>
            <person name="Deng C."/>
            <person name="Niu S.C."/>
            <person name="Huang J."/>
            <person name="Wang M."/>
            <person name="Liu G.H."/>
            <person name="Yang H.J."/>
            <person name="Xiao X.J."/>
            <person name="Hsiao Y.Y."/>
            <person name="Wu W.L."/>
            <person name="Chen Y.Y."/>
            <person name="Mitsuda N."/>
            <person name="Ohme-Takagi M."/>
            <person name="Luo Y.B."/>
            <person name="Van de Peer Y."/>
            <person name="Liu Z.J."/>
        </authorList>
    </citation>
    <scope>NUCLEOTIDE SEQUENCE [LARGE SCALE GENOMIC DNA]</scope>
    <source>
        <tissue evidence="1">The whole plant</tissue>
    </source>
</reference>
<dbReference type="Proteomes" id="UP000233837">
    <property type="component" value="Unassembled WGS sequence"/>
</dbReference>
<keyword evidence="2" id="KW-1185">Reference proteome</keyword>
<evidence type="ECO:0000313" key="1">
    <source>
        <dbReference type="EMBL" id="PKU65444.1"/>
    </source>
</evidence>
<name>A0A2I0VPV1_9ASPA</name>
<organism evidence="1 2">
    <name type="scientific">Dendrobium catenatum</name>
    <dbReference type="NCBI Taxonomy" id="906689"/>
    <lineage>
        <taxon>Eukaryota</taxon>
        <taxon>Viridiplantae</taxon>
        <taxon>Streptophyta</taxon>
        <taxon>Embryophyta</taxon>
        <taxon>Tracheophyta</taxon>
        <taxon>Spermatophyta</taxon>
        <taxon>Magnoliopsida</taxon>
        <taxon>Liliopsida</taxon>
        <taxon>Asparagales</taxon>
        <taxon>Orchidaceae</taxon>
        <taxon>Epidendroideae</taxon>
        <taxon>Malaxideae</taxon>
        <taxon>Dendrobiinae</taxon>
        <taxon>Dendrobium</taxon>
    </lineage>
</organism>
<gene>
    <name evidence="1" type="ORF">MA16_Dca013589</name>
</gene>
<sequence>MFGVEGSVLVPVGSLADSIRSWKEFKDHLLECFQTSREGDFYEQFFALREVKVLLKPTRKVVRDCAREEPYEGLKLDIRAAVRVLRPRGLWEAINLAQLVEDKNYLERSSDSSSSGVSNCKTAAFLVPKV</sequence>
<protein>
    <recommendedName>
        <fullName evidence="3">Retrotransposon gag domain-containing protein</fullName>
    </recommendedName>
</protein>
<dbReference type="EMBL" id="KZ503342">
    <property type="protein sequence ID" value="PKU65444.1"/>
    <property type="molecule type" value="Genomic_DNA"/>
</dbReference>
<evidence type="ECO:0000313" key="2">
    <source>
        <dbReference type="Proteomes" id="UP000233837"/>
    </source>
</evidence>
<evidence type="ECO:0008006" key="3">
    <source>
        <dbReference type="Google" id="ProtNLM"/>
    </source>
</evidence>
<dbReference type="AlphaFoldDB" id="A0A2I0VPV1"/>